<dbReference type="Proteomes" id="UP000767291">
    <property type="component" value="Unassembled WGS sequence"/>
</dbReference>
<keyword evidence="2" id="KW-1185">Reference proteome</keyword>
<evidence type="ECO:0000313" key="1">
    <source>
        <dbReference type="EMBL" id="MBP1854267.1"/>
    </source>
</evidence>
<protein>
    <submittedName>
        <fullName evidence="1">Hydroxymethylpyrimidine pyrophosphatase-like HAD family hydrolase</fullName>
    </submittedName>
</protein>
<reference evidence="1 2" key="1">
    <citation type="submission" date="2021-03" db="EMBL/GenBank/DDBJ databases">
        <title>Genomic Encyclopedia of Type Strains, Phase IV (KMG-IV): sequencing the most valuable type-strain genomes for metagenomic binning, comparative biology and taxonomic classification.</title>
        <authorList>
            <person name="Goeker M."/>
        </authorList>
    </citation>
    <scope>NUCLEOTIDE SEQUENCE [LARGE SCALE GENOMIC DNA]</scope>
    <source>
        <strain evidence="1 2">DSM 1289</strain>
    </source>
</reference>
<gene>
    <name evidence="1" type="ORF">J2Z43_000657</name>
</gene>
<dbReference type="InterPro" id="IPR023214">
    <property type="entry name" value="HAD_sf"/>
</dbReference>
<dbReference type="RefSeq" id="WP_234925951.1">
    <property type="nucleotide sequence ID" value="NZ_BAAACS010000017.1"/>
</dbReference>
<dbReference type="InterPro" id="IPR036412">
    <property type="entry name" value="HAD-like_sf"/>
</dbReference>
<proteinExistence type="predicted"/>
<accession>A0ABS4E8L4</accession>
<dbReference type="SUPFAM" id="SSF56784">
    <property type="entry name" value="HAD-like"/>
    <property type="match status" value="1"/>
</dbReference>
<dbReference type="Pfam" id="PF08282">
    <property type="entry name" value="Hydrolase_3"/>
    <property type="match status" value="1"/>
</dbReference>
<evidence type="ECO:0000313" key="2">
    <source>
        <dbReference type="Proteomes" id="UP000767291"/>
    </source>
</evidence>
<sequence length="284" mass="32498">MKFKDILTKNIKEQCMLVFSDLDRSIIYSNKFLNTDVDYSNIEVFEGREISYVSKLTIDMIKQIQKRGLFIPATTRTLNQFNRIEFSKFGINFPWVITSNGGVILRNGEVLESWKVKLKEVLSKSKSIDEVVESFEKYKDCPGILKFRKAEELFFYLVVDLEVFKINMLQEFTDTLDTIGWKVFVSGRKIYFLPSGLTKENAVEYLAKEVGIETFYSIGDSLMDDGMLSLSDNPYTLKHGELSNIALVRGFESSESVGMKGTEEILKSIIIKVKIGEELNTVKA</sequence>
<dbReference type="Gene3D" id="3.40.50.1000">
    <property type="entry name" value="HAD superfamily/HAD-like"/>
    <property type="match status" value="1"/>
</dbReference>
<dbReference type="EMBL" id="JAGGJX010000001">
    <property type="protein sequence ID" value="MBP1854267.1"/>
    <property type="molecule type" value="Genomic_DNA"/>
</dbReference>
<comment type="caution">
    <text evidence="1">The sequence shown here is derived from an EMBL/GenBank/DDBJ whole genome shotgun (WGS) entry which is preliminary data.</text>
</comment>
<name>A0ABS4E8L4_9FIRM</name>
<organism evidence="1 2">
    <name type="scientific">Metaclostridioides mangenotii</name>
    <dbReference type="NCBI Taxonomy" id="1540"/>
    <lineage>
        <taxon>Bacteria</taxon>
        <taxon>Bacillati</taxon>
        <taxon>Bacillota</taxon>
        <taxon>Clostridia</taxon>
        <taxon>Peptostreptococcales</taxon>
        <taxon>Peptostreptococcaceae</taxon>
        <taxon>Metaclostridioides</taxon>
    </lineage>
</organism>